<reference evidence="1" key="1">
    <citation type="journal article" date="2023" name="G3 (Bethesda)">
        <title>A reference genome for the long-term kleptoplast-retaining sea slug Elysia crispata morphotype clarki.</title>
        <authorList>
            <person name="Eastman K.E."/>
            <person name="Pendleton A.L."/>
            <person name="Shaikh M.A."/>
            <person name="Suttiyut T."/>
            <person name="Ogas R."/>
            <person name="Tomko P."/>
            <person name="Gavelis G."/>
            <person name="Widhalm J.R."/>
            <person name="Wisecaver J.H."/>
        </authorList>
    </citation>
    <scope>NUCLEOTIDE SEQUENCE</scope>
    <source>
        <strain evidence="1">ECLA1</strain>
    </source>
</reference>
<name>A0AAE0ZBM3_9GAST</name>
<accession>A0AAE0ZBM3</accession>
<dbReference type="Proteomes" id="UP001283361">
    <property type="component" value="Unassembled WGS sequence"/>
</dbReference>
<proteinExistence type="predicted"/>
<comment type="caution">
    <text evidence="1">The sequence shown here is derived from an EMBL/GenBank/DDBJ whole genome shotgun (WGS) entry which is preliminary data.</text>
</comment>
<dbReference type="EMBL" id="JAWDGP010004228">
    <property type="protein sequence ID" value="KAK3766463.1"/>
    <property type="molecule type" value="Genomic_DNA"/>
</dbReference>
<organism evidence="1 2">
    <name type="scientific">Elysia crispata</name>
    <name type="common">lettuce slug</name>
    <dbReference type="NCBI Taxonomy" id="231223"/>
    <lineage>
        <taxon>Eukaryota</taxon>
        <taxon>Metazoa</taxon>
        <taxon>Spiralia</taxon>
        <taxon>Lophotrochozoa</taxon>
        <taxon>Mollusca</taxon>
        <taxon>Gastropoda</taxon>
        <taxon>Heterobranchia</taxon>
        <taxon>Euthyneura</taxon>
        <taxon>Panpulmonata</taxon>
        <taxon>Sacoglossa</taxon>
        <taxon>Placobranchoidea</taxon>
        <taxon>Plakobranchidae</taxon>
        <taxon>Elysia</taxon>
    </lineage>
</organism>
<keyword evidence="2" id="KW-1185">Reference proteome</keyword>
<evidence type="ECO:0000313" key="1">
    <source>
        <dbReference type="EMBL" id="KAK3766463.1"/>
    </source>
</evidence>
<sequence>MLQLRPTFANYVTEVRLAHQGGQASSFGSSQQQQQLQSPTIYIHCSDDQIVTWNQLAQRASTSRWILIHSGWLAGWFKLDQSLSHWTCPRLPGRSDGMRPGSDAVVAVHAVAPYT</sequence>
<gene>
    <name evidence="1" type="ORF">RRG08_055682</name>
</gene>
<protein>
    <submittedName>
        <fullName evidence="1">Uncharacterized protein</fullName>
    </submittedName>
</protein>
<evidence type="ECO:0000313" key="2">
    <source>
        <dbReference type="Proteomes" id="UP001283361"/>
    </source>
</evidence>
<dbReference type="AlphaFoldDB" id="A0AAE0ZBM3"/>